<reference evidence="1" key="1">
    <citation type="submission" date="2023-03" db="EMBL/GenBank/DDBJ databases">
        <title>Massive genome expansion in bonnet fungi (Mycena s.s.) driven by repeated elements and novel gene families across ecological guilds.</title>
        <authorList>
            <consortium name="Lawrence Berkeley National Laboratory"/>
            <person name="Harder C.B."/>
            <person name="Miyauchi S."/>
            <person name="Viragh M."/>
            <person name="Kuo A."/>
            <person name="Thoen E."/>
            <person name="Andreopoulos B."/>
            <person name="Lu D."/>
            <person name="Skrede I."/>
            <person name="Drula E."/>
            <person name="Henrissat B."/>
            <person name="Morin E."/>
            <person name="Kohler A."/>
            <person name="Barry K."/>
            <person name="LaButti K."/>
            <person name="Morin E."/>
            <person name="Salamov A."/>
            <person name="Lipzen A."/>
            <person name="Mereny Z."/>
            <person name="Hegedus B."/>
            <person name="Baldrian P."/>
            <person name="Stursova M."/>
            <person name="Weitz H."/>
            <person name="Taylor A."/>
            <person name="Grigoriev I.V."/>
            <person name="Nagy L.G."/>
            <person name="Martin F."/>
            <person name="Kauserud H."/>
        </authorList>
    </citation>
    <scope>NUCLEOTIDE SEQUENCE</scope>
    <source>
        <strain evidence="1">CBHHK200</strain>
    </source>
</reference>
<gene>
    <name evidence="1" type="ORF">C8F04DRAFT_966706</name>
</gene>
<dbReference type="EMBL" id="JARJCM010000142">
    <property type="protein sequence ID" value="KAJ7026227.1"/>
    <property type="molecule type" value="Genomic_DNA"/>
</dbReference>
<dbReference type="PANTHER" id="PTHR19446">
    <property type="entry name" value="REVERSE TRANSCRIPTASES"/>
    <property type="match status" value="1"/>
</dbReference>
<accession>A0AAD6WV15</accession>
<dbReference type="AlphaFoldDB" id="A0AAD6WV15"/>
<dbReference type="Proteomes" id="UP001218188">
    <property type="component" value="Unassembled WGS sequence"/>
</dbReference>
<organism evidence="1 2">
    <name type="scientific">Mycena alexandri</name>
    <dbReference type="NCBI Taxonomy" id="1745969"/>
    <lineage>
        <taxon>Eukaryota</taxon>
        <taxon>Fungi</taxon>
        <taxon>Dikarya</taxon>
        <taxon>Basidiomycota</taxon>
        <taxon>Agaricomycotina</taxon>
        <taxon>Agaricomycetes</taxon>
        <taxon>Agaricomycetidae</taxon>
        <taxon>Agaricales</taxon>
        <taxon>Marasmiineae</taxon>
        <taxon>Mycenaceae</taxon>
        <taxon>Mycena</taxon>
    </lineage>
</organism>
<evidence type="ECO:0000313" key="1">
    <source>
        <dbReference type="EMBL" id="KAJ7026227.1"/>
    </source>
</evidence>
<keyword evidence="2" id="KW-1185">Reference proteome</keyword>
<sequence>MKLVAGQKIAEGRRVAVVTDEEVDRVVWKGEGWKAPDADGVQLGFVRMGWAVLGPWVRHLFKASIRLSIFPHVLKESDAFPTAKPAKKDKTHPKAYRPVEHHAKILGKSLERLVADRMVFHVESKGLMCEEQFGGRPGRSTQQAV</sequence>
<evidence type="ECO:0000313" key="2">
    <source>
        <dbReference type="Proteomes" id="UP001218188"/>
    </source>
</evidence>
<comment type="caution">
    <text evidence="1">The sequence shown here is derived from an EMBL/GenBank/DDBJ whole genome shotgun (WGS) entry which is preliminary data.</text>
</comment>
<proteinExistence type="predicted"/>
<feature type="non-terminal residue" evidence="1">
    <location>
        <position position="145"/>
    </location>
</feature>
<protein>
    <submittedName>
        <fullName evidence="1">Uncharacterized protein</fullName>
    </submittedName>
</protein>
<name>A0AAD6WV15_9AGAR</name>